<dbReference type="AlphaFoldDB" id="A0A5E5A467"/>
<accession>A0A5E5A467</accession>
<protein>
    <submittedName>
        <fullName evidence="1">Uncharacterized protein</fullName>
    </submittedName>
</protein>
<sequence>MATALSFIHKHYRVVCTVVSSPDGRCRGEAEIFKIIEGLASSRVERRLNIEKSIQETAAMEQISELARRWIDTRS</sequence>
<evidence type="ECO:0000313" key="1">
    <source>
        <dbReference type="EMBL" id="VVE67918.1"/>
    </source>
</evidence>
<dbReference type="Proteomes" id="UP000414136">
    <property type="component" value="Unassembled WGS sequence"/>
</dbReference>
<organism evidence="1 2">
    <name type="scientific">Pandoraea captiosa</name>
    <dbReference type="NCBI Taxonomy" id="2508302"/>
    <lineage>
        <taxon>Bacteria</taxon>
        <taxon>Pseudomonadati</taxon>
        <taxon>Pseudomonadota</taxon>
        <taxon>Betaproteobacteria</taxon>
        <taxon>Burkholderiales</taxon>
        <taxon>Burkholderiaceae</taxon>
        <taxon>Pandoraea</taxon>
    </lineage>
</organism>
<evidence type="ECO:0000313" key="2">
    <source>
        <dbReference type="Proteomes" id="UP000414136"/>
    </source>
</evidence>
<gene>
    <name evidence="1" type="ORF">PCA31118_02708</name>
</gene>
<name>A0A5E5A467_9BURK</name>
<dbReference type="EMBL" id="CABPSQ010000004">
    <property type="protein sequence ID" value="VVE67918.1"/>
    <property type="molecule type" value="Genomic_DNA"/>
</dbReference>
<proteinExistence type="predicted"/>
<reference evidence="1 2" key="1">
    <citation type="submission" date="2019-08" db="EMBL/GenBank/DDBJ databases">
        <authorList>
            <person name="Peeters C."/>
        </authorList>
    </citation>
    <scope>NUCLEOTIDE SEQUENCE [LARGE SCALE GENOMIC DNA]</scope>
    <source>
        <strain evidence="1 2">LMG 31118</strain>
    </source>
</reference>
<keyword evidence="2" id="KW-1185">Reference proteome</keyword>